<keyword evidence="2" id="KW-0732">Signal</keyword>
<proteinExistence type="predicted"/>
<dbReference type="Proteomes" id="UP000568664">
    <property type="component" value="Unassembled WGS sequence"/>
</dbReference>
<organism evidence="4 5">
    <name type="scientific">Thalassotalea algicola</name>
    <dbReference type="NCBI Taxonomy" id="2716224"/>
    <lineage>
        <taxon>Bacteria</taxon>
        <taxon>Pseudomonadati</taxon>
        <taxon>Pseudomonadota</taxon>
        <taxon>Gammaproteobacteria</taxon>
        <taxon>Alteromonadales</taxon>
        <taxon>Colwelliaceae</taxon>
        <taxon>Thalassotalea</taxon>
    </lineage>
</organism>
<comment type="caution">
    <text evidence="4">The sequence shown here is derived from an EMBL/GenBank/DDBJ whole genome shotgun (WGS) entry which is preliminary data.</text>
</comment>
<evidence type="ECO:0000259" key="3">
    <source>
        <dbReference type="Pfam" id="PF25607"/>
    </source>
</evidence>
<gene>
    <name evidence="4" type="ORF">HII17_15615</name>
</gene>
<feature type="signal peptide" evidence="2">
    <location>
        <begin position="1"/>
        <end position="19"/>
    </location>
</feature>
<dbReference type="Pfam" id="PF13584">
    <property type="entry name" value="BatD"/>
    <property type="match status" value="2"/>
</dbReference>
<dbReference type="Pfam" id="PF25607">
    <property type="entry name" value="DUF7939"/>
    <property type="match status" value="1"/>
</dbReference>
<reference evidence="4 5" key="1">
    <citation type="submission" date="2020-04" db="EMBL/GenBank/DDBJ databases">
        <title>Thalassotalea sp. M1531, isolated from the surface of marine red alga.</title>
        <authorList>
            <person name="Pang L."/>
            <person name="Lu D.-C."/>
        </authorList>
    </citation>
    <scope>NUCLEOTIDE SEQUENCE [LARGE SCALE GENOMIC DNA]</scope>
    <source>
        <strain evidence="4 5">M1531</strain>
    </source>
</reference>
<evidence type="ECO:0000313" key="4">
    <source>
        <dbReference type="EMBL" id="NMP32986.1"/>
    </source>
</evidence>
<name>A0A7Y0LG25_9GAMM</name>
<dbReference type="PANTHER" id="PTHR40940:SF1">
    <property type="entry name" value="PROTEIN BATD"/>
    <property type="match status" value="1"/>
</dbReference>
<evidence type="ECO:0000256" key="2">
    <source>
        <dbReference type="SAM" id="SignalP"/>
    </source>
</evidence>
<keyword evidence="1" id="KW-1133">Transmembrane helix</keyword>
<feature type="chain" id="PRO_5030965926" evidence="2">
    <location>
        <begin position="20"/>
        <end position="559"/>
    </location>
</feature>
<feature type="transmembrane region" description="Helical" evidence="1">
    <location>
        <begin position="417"/>
        <end position="436"/>
    </location>
</feature>
<dbReference type="AlphaFoldDB" id="A0A7Y0LG25"/>
<protein>
    <submittedName>
        <fullName evidence="4">Protein BatD</fullName>
    </submittedName>
</protein>
<keyword evidence="5" id="KW-1185">Reference proteome</keyword>
<feature type="domain" description="DUF7939" evidence="3">
    <location>
        <begin position="459"/>
        <end position="545"/>
    </location>
</feature>
<keyword evidence="1" id="KW-0472">Membrane</keyword>
<dbReference type="InterPro" id="IPR057699">
    <property type="entry name" value="DUF7939"/>
</dbReference>
<dbReference type="InterPro" id="IPR025738">
    <property type="entry name" value="BatD"/>
</dbReference>
<keyword evidence="1" id="KW-0812">Transmembrane</keyword>
<evidence type="ECO:0000313" key="5">
    <source>
        <dbReference type="Proteomes" id="UP000568664"/>
    </source>
</evidence>
<dbReference type="PANTHER" id="PTHR40940">
    <property type="entry name" value="PROTEIN BATD-RELATED"/>
    <property type="match status" value="1"/>
</dbReference>
<dbReference type="EMBL" id="JABBXH010000005">
    <property type="protein sequence ID" value="NMP32986.1"/>
    <property type="molecule type" value="Genomic_DNA"/>
</dbReference>
<dbReference type="RefSeq" id="WP_169076304.1">
    <property type="nucleotide sequence ID" value="NZ_JABBXH010000005.1"/>
</dbReference>
<sequence>MVRILFIVLLTFIAPSTYALTQVTATVDRNPVTVKESLILTVIADDDVDTNALNTAPLLSNFIVGRTSVSTQTSMVNFKTSRTTKWQTVLIPKQTGTIVIPPLTVEGQKTAPITLTVLDGNDPAANSQRDVFITASVSNNQVYVQQMLTLTVKLHFAAELKRGSLTEPELTGAAIAQVGKDAESETIINGRRYRVIERTFSVTPQQSGEFMLRSPMFSGEIMVQSARRSNFLSFGETKAISVLGDEVPITVKAMPESFQGHWLPSELLTLHQEWQPDVSQFKVGEPITRTITLTAVGVSEEQLPELTLNLPKGLKVYPDQQTAHSNVTNGRFVSQTVNNFAIVASQPGQYTMPAVDVSWWNTVTNRIEVSSLPAQTINVLANEDVDITNLPATPLNNNASSTPTGPIETVIVEKSPLLQWLFLALWILTMLAWLTVELLRRKTNGQSEHQVEHSVDNLQLAILAACKQGNGKQVLSLLVPWFNGLARNNNVSTISELKKYCNNEVLVKEIDNLQQALFGHSAEKECTRHWDSKPFVAALKTYLKQKSANSVQPLGSLNP</sequence>
<evidence type="ECO:0000256" key="1">
    <source>
        <dbReference type="SAM" id="Phobius"/>
    </source>
</evidence>
<accession>A0A7Y0LG25</accession>